<sequence>MRPTNCLWGSVATALLAFPFQARADVDACNGVLSSEALPVLINPNSIEKHLQAFQNHADRGNGSRVTGSYGHNLTIEYIQNYLRSAGYYVEVQPFHGLMQVQNDANLIIGSENIPVEAIAWSRAIRGKHVPIVPLDSQGCSGLDYPGEVYGGIAMVGSGGCSVSDKSRVARRAGAGALLLRESTELSPSLGGLDIHHVPSARISERDARAIEKLPYPLRADRFEIRTRYEEECGDEGNTLMVGTHTDSADSSAGINDNGSGIAALLEVATQLTKFRTESQVKFAFWTASEPCLLGSRHWFDIQYPEELNKIRLYLDVNMIGSPNGALKVYDGNGTYFKNPGPAGSDLAEAVLQERGIPFAGLFSGADGIKTKEEVNIFGGQPDRPYDSNYHQVGDDLENINSTALLANTKALAHAVGIFGRGFERFPKRAPDNSGHCMRSTTYPGVVALAWIAYWLLSSTLWGGIGEDNSFN</sequence>
<keyword evidence="2" id="KW-1185">Reference proteome</keyword>
<name>A0ACC0DID7_9PEZI</name>
<protein>
    <submittedName>
        <fullName evidence="1">Uncharacterized protein</fullName>
    </submittedName>
</protein>
<organism evidence="1 2">
    <name type="scientific">Hypoxylon rubiginosum</name>
    <dbReference type="NCBI Taxonomy" id="110542"/>
    <lineage>
        <taxon>Eukaryota</taxon>
        <taxon>Fungi</taxon>
        <taxon>Dikarya</taxon>
        <taxon>Ascomycota</taxon>
        <taxon>Pezizomycotina</taxon>
        <taxon>Sordariomycetes</taxon>
        <taxon>Xylariomycetidae</taxon>
        <taxon>Xylariales</taxon>
        <taxon>Hypoxylaceae</taxon>
        <taxon>Hypoxylon</taxon>
    </lineage>
</organism>
<dbReference type="EMBL" id="MU394283">
    <property type="protein sequence ID" value="KAI6092593.1"/>
    <property type="molecule type" value="Genomic_DNA"/>
</dbReference>
<reference evidence="1 2" key="1">
    <citation type="journal article" date="2022" name="New Phytol.">
        <title>Ecological generalism drives hyperdiversity of secondary metabolite gene clusters in xylarialean endophytes.</title>
        <authorList>
            <person name="Franco M.E.E."/>
            <person name="Wisecaver J.H."/>
            <person name="Arnold A.E."/>
            <person name="Ju Y.M."/>
            <person name="Slot J.C."/>
            <person name="Ahrendt S."/>
            <person name="Moore L.P."/>
            <person name="Eastman K.E."/>
            <person name="Scott K."/>
            <person name="Konkel Z."/>
            <person name="Mondo S.J."/>
            <person name="Kuo A."/>
            <person name="Hayes R.D."/>
            <person name="Haridas S."/>
            <person name="Andreopoulos B."/>
            <person name="Riley R."/>
            <person name="LaButti K."/>
            <person name="Pangilinan J."/>
            <person name="Lipzen A."/>
            <person name="Amirebrahimi M."/>
            <person name="Yan J."/>
            <person name="Adam C."/>
            <person name="Keymanesh K."/>
            <person name="Ng V."/>
            <person name="Louie K."/>
            <person name="Northen T."/>
            <person name="Drula E."/>
            <person name="Henrissat B."/>
            <person name="Hsieh H.M."/>
            <person name="Youens-Clark K."/>
            <person name="Lutzoni F."/>
            <person name="Miadlikowska J."/>
            <person name="Eastwood D.C."/>
            <person name="Hamelin R.C."/>
            <person name="Grigoriev I.V."/>
            <person name="U'Ren J.M."/>
        </authorList>
    </citation>
    <scope>NUCLEOTIDE SEQUENCE [LARGE SCALE GENOMIC DNA]</scope>
    <source>
        <strain evidence="1 2">ER1909</strain>
    </source>
</reference>
<gene>
    <name evidence="1" type="ORF">F4821DRAFT_278829</name>
</gene>
<evidence type="ECO:0000313" key="2">
    <source>
        <dbReference type="Proteomes" id="UP001497680"/>
    </source>
</evidence>
<comment type="caution">
    <text evidence="1">The sequence shown here is derived from an EMBL/GenBank/DDBJ whole genome shotgun (WGS) entry which is preliminary data.</text>
</comment>
<accession>A0ACC0DID7</accession>
<evidence type="ECO:0000313" key="1">
    <source>
        <dbReference type="EMBL" id="KAI6092593.1"/>
    </source>
</evidence>
<dbReference type="Proteomes" id="UP001497680">
    <property type="component" value="Unassembled WGS sequence"/>
</dbReference>
<proteinExistence type="predicted"/>